<evidence type="ECO:0000313" key="5">
    <source>
        <dbReference type="Proteomes" id="UP000035218"/>
    </source>
</evidence>
<proteinExistence type="predicted"/>
<feature type="transmembrane region" description="Helical" evidence="2">
    <location>
        <begin position="51"/>
        <end position="79"/>
    </location>
</feature>
<comment type="caution">
    <text evidence="4">The sequence shown here is derived from an EMBL/GenBank/DDBJ whole genome shotgun (WGS) entry which is preliminary data.</text>
</comment>
<reference evidence="4 5" key="1">
    <citation type="submission" date="2015-05" db="EMBL/GenBank/DDBJ databases">
        <title>Genome sequencing project for genomic taxonomy and phylogenomics of Bacillus-like bacteria.</title>
        <authorList>
            <person name="Liu B."/>
            <person name="Wang J."/>
            <person name="Zhu Y."/>
            <person name="Liu G."/>
            <person name="Chen Q."/>
            <person name="Chen Z."/>
            <person name="Lan J."/>
            <person name="Che J."/>
            <person name="Ge C."/>
            <person name="Shi H."/>
            <person name="Pan Z."/>
            <person name="Liu X."/>
        </authorList>
    </citation>
    <scope>NUCLEOTIDE SEQUENCE [LARGE SCALE GENOMIC DNA]</scope>
    <source>
        <strain evidence="4 5">DSM 9885</strain>
    </source>
</reference>
<dbReference type="Proteomes" id="UP000035218">
    <property type="component" value="Unassembled WGS sequence"/>
</dbReference>
<accession>A0A837KLH8</accession>
<dbReference type="RefSeq" id="WP_047070647.1">
    <property type="nucleotide sequence ID" value="NZ_BJOL01000034.1"/>
</dbReference>
<keyword evidence="6" id="KW-1185">Reference proteome</keyword>
<feature type="transmembrane region" description="Helical" evidence="2">
    <location>
        <begin position="147"/>
        <end position="169"/>
    </location>
</feature>
<keyword evidence="2" id="KW-1133">Transmembrane helix</keyword>
<evidence type="ECO:0000256" key="1">
    <source>
        <dbReference type="SAM" id="Coils"/>
    </source>
</evidence>
<keyword evidence="2" id="KW-0812">Transmembrane</keyword>
<evidence type="ECO:0000313" key="4">
    <source>
        <dbReference type="EMBL" id="KLH98354.1"/>
    </source>
</evidence>
<evidence type="ECO:0000313" key="3">
    <source>
        <dbReference type="EMBL" id="GED60811.1"/>
    </source>
</evidence>
<keyword evidence="2" id="KW-0472">Membrane</keyword>
<dbReference type="AlphaFoldDB" id="A0A837KLH8"/>
<dbReference type="EMBL" id="BJOL01000034">
    <property type="protein sequence ID" value="GED60811.1"/>
    <property type="molecule type" value="Genomic_DNA"/>
</dbReference>
<evidence type="ECO:0000256" key="2">
    <source>
        <dbReference type="SAM" id="Phobius"/>
    </source>
</evidence>
<feature type="transmembrane region" description="Helical" evidence="2">
    <location>
        <begin position="181"/>
        <end position="201"/>
    </location>
</feature>
<dbReference type="OrthoDB" id="2575356at2"/>
<dbReference type="EMBL" id="LDCN01000004">
    <property type="protein sequence ID" value="KLH98354.1"/>
    <property type="molecule type" value="Genomic_DNA"/>
</dbReference>
<organism evidence="4 5">
    <name type="scientific">Brevibacillus formosus</name>
    <dbReference type="NCBI Taxonomy" id="54913"/>
    <lineage>
        <taxon>Bacteria</taxon>
        <taxon>Bacillati</taxon>
        <taxon>Bacillota</taxon>
        <taxon>Bacilli</taxon>
        <taxon>Bacillales</taxon>
        <taxon>Paenibacillaceae</taxon>
        <taxon>Brevibacillus</taxon>
    </lineage>
</organism>
<sequence>MVEELIKYYKDNVSAYALVFRHFKITYTFSAIMLILLILTGYLAIITVPLVFISIWIFSSIVVLFLATLAVTIITVSILDLKAKDVVRRRYSIRPKKGMWRTEEFNRIQDQIFVDYLKEKGLYTSDKLELLIKYIDKDIERSKLPPLVAPGIFIALFVPIWSQYVILLFKKIASNNAEETLLLIVFLALGILFIAICVGFFKRISNFILDNLIVNVNIKKRLLEKLEDSLIKFRDESDKV</sequence>
<feature type="transmembrane region" description="Helical" evidence="2">
    <location>
        <begin position="25"/>
        <end position="45"/>
    </location>
</feature>
<evidence type="ECO:0000313" key="6">
    <source>
        <dbReference type="Proteomes" id="UP000319498"/>
    </source>
</evidence>
<keyword evidence="1" id="KW-0175">Coiled coil</keyword>
<dbReference type="Proteomes" id="UP000319498">
    <property type="component" value="Unassembled WGS sequence"/>
</dbReference>
<protein>
    <submittedName>
        <fullName evidence="4">Uncharacterized protein</fullName>
    </submittedName>
</protein>
<feature type="coiled-coil region" evidence="1">
    <location>
        <begin position="209"/>
        <end position="236"/>
    </location>
</feature>
<reference evidence="3 6" key="2">
    <citation type="submission" date="2019-06" db="EMBL/GenBank/DDBJ databases">
        <title>Whole genome shotgun sequence of Brevibacillus formosus NBRC 15716.</title>
        <authorList>
            <person name="Hosoyama A."/>
            <person name="Uohara A."/>
            <person name="Ohji S."/>
            <person name="Ichikawa N."/>
        </authorList>
    </citation>
    <scope>NUCLEOTIDE SEQUENCE [LARGE SCALE GENOMIC DNA]</scope>
    <source>
        <strain evidence="3 6">NBRC 15716</strain>
    </source>
</reference>
<name>A0A837KLH8_9BACL</name>
<dbReference type="GeneID" id="87586408"/>
<gene>
    <name evidence="4" type="ORF">AA984_15205</name>
    <name evidence="3" type="ORF">BFO01nite_49430</name>
</gene>